<gene>
    <name evidence="2" type="ORF">S01H4_18142</name>
</gene>
<reference evidence="2" key="1">
    <citation type="journal article" date="2014" name="Front. Microbiol.">
        <title>High frequency of phylogenetically diverse reductive dehalogenase-homologous genes in deep subseafloor sedimentary metagenomes.</title>
        <authorList>
            <person name="Kawai M."/>
            <person name="Futagami T."/>
            <person name="Toyoda A."/>
            <person name="Takaki Y."/>
            <person name="Nishi S."/>
            <person name="Hori S."/>
            <person name="Arai W."/>
            <person name="Tsubouchi T."/>
            <person name="Morono Y."/>
            <person name="Uchiyama I."/>
            <person name="Ito T."/>
            <person name="Fujiyama A."/>
            <person name="Inagaki F."/>
            <person name="Takami H."/>
        </authorList>
    </citation>
    <scope>NUCLEOTIDE SEQUENCE</scope>
    <source>
        <strain evidence="2">Expedition CK06-06</strain>
    </source>
</reference>
<name>X0ZDA0_9ZZZZ</name>
<organism evidence="2">
    <name type="scientific">marine sediment metagenome</name>
    <dbReference type="NCBI Taxonomy" id="412755"/>
    <lineage>
        <taxon>unclassified sequences</taxon>
        <taxon>metagenomes</taxon>
        <taxon>ecological metagenomes</taxon>
    </lineage>
</organism>
<protein>
    <submittedName>
        <fullName evidence="2">Uncharacterized protein</fullName>
    </submittedName>
</protein>
<dbReference type="AlphaFoldDB" id="X0ZDA0"/>
<feature type="region of interest" description="Disordered" evidence="1">
    <location>
        <begin position="64"/>
        <end position="86"/>
    </location>
</feature>
<proteinExistence type="predicted"/>
<evidence type="ECO:0000256" key="1">
    <source>
        <dbReference type="SAM" id="MobiDB-lite"/>
    </source>
</evidence>
<dbReference type="EMBL" id="BART01008031">
    <property type="protein sequence ID" value="GAG67575.1"/>
    <property type="molecule type" value="Genomic_DNA"/>
</dbReference>
<sequence>MANPYYIPKRRSPLLDYAQLGLQLYGIKERAATAKAGQALTAKELGLRGEKLEEEKRIGRIQYGTSPTVAPGPDYMPGASREQLLGTPGTVQRGITATERLGELKAKRVGIQE</sequence>
<feature type="non-terminal residue" evidence="2">
    <location>
        <position position="113"/>
    </location>
</feature>
<comment type="caution">
    <text evidence="2">The sequence shown here is derived from an EMBL/GenBank/DDBJ whole genome shotgun (WGS) entry which is preliminary data.</text>
</comment>
<evidence type="ECO:0000313" key="2">
    <source>
        <dbReference type="EMBL" id="GAG67575.1"/>
    </source>
</evidence>
<accession>X0ZDA0</accession>